<gene>
    <name evidence="3" type="ordered locus">CKL_2046</name>
</gene>
<proteinExistence type="predicted"/>
<evidence type="ECO:0000256" key="1">
    <source>
        <dbReference type="SAM" id="Coils"/>
    </source>
</evidence>
<keyword evidence="4" id="KW-1185">Reference proteome</keyword>
<accession>A5MYW2</accession>
<sequence>MISSYHSVKVIFHNDDITNDYFIRGIITLITFKNGVINFSNIIGNGYVRNKTSSLKPIEDLSAKLNNSLLHDIGHISDDAKLQYEYMQKLTGTENNTENKSTAQAPENIHNSGNTFISENSVDADFIEKYALNYSKIRKEIMEQFSPEESDEKIAILDKAYNDAINTAAQSVTNDFRYFFDYASTKWSYGNISNDNRFDVEAFKDSLLSLADKAISVVRQSFENKDSDILNNLEYNIEIKLSGNESVTNIENINYNDIKEIHNFLKELPKFKDHVREYSSDGTYNPVPGNWSTEDAANAINKAYTMTENLLKSGKISDFAEKKVFNTLLKNISAYHKSFAFSSQSDEYQNQINKDKSYYELLKKQYEKYEKKLEEVEKQKKMKLMLIYLEIMSPIKDQLTEAKNRLDESMAKKEALEQNPESVVNTGAYKDISSREIFDEEALLNNS</sequence>
<feature type="region of interest" description="Disordered" evidence="2">
    <location>
        <begin position="95"/>
        <end position="114"/>
    </location>
</feature>
<evidence type="ECO:0000313" key="4">
    <source>
        <dbReference type="Proteomes" id="UP000002411"/>
    </source>
</evidence>
<dbReference type="STRING" id="431943.CKL_2046"/>
<reference evidence="3 4" key="1">
    <citation type="journal article" date="2008" name="Proc. Natl. Acad. Sci. U.S.A.">
        <title>The genome of Clostridium kluyveri, a strict anaerobe with unique metabolic features.</title>
        <authorList>
            <person name="Seedorf H."/>
            <person name="Fricke W.F."/>
            <person name="Veith B."/>
            <person name="Brueggemann H."/>
            <person name="Liesegang H."/>
            <person name="Strittmatter A."/>
            <person name="Miethke M."/>
            <person name="Buckel W."/>
            <person name="Hinderberger J."/>
            <person name="Li F."/>
            <person name="Hagemeier C."/>
            <person name="Thauer R.K."/>
            <person name="Gottschalk G."/>
        </authorList>
    </citation>
    <scope>NUCLEOTIDE SEQUENCE [LARGE SCALE GENOMIC DNA]</scope>
    <source>
        <strain evidence="4">ATCC 8527 / DSM 555 / NCIMB 10680</strain>
    </source>
</reference>
<dbReference type="KEGG" id="ckl:CKL_2046"/>
<dbReference type="eggNOG" id="ENOG5030KXU">
    <property type="taxonomic scope" value="Bacteria"/>
</dbReference>
<feature type="coiled-coil region" evidence="1">
    <location>
        <begin position="359"/>
        <end position="419"/>
    </location>
</feature>
<evidence type="ECO:0000313" key="3">
    <source>
        <dbReference type="EMBL" id="EDK34058.1"/>
    </source>
</evidence>
<dbReference type="EMBL" id="CP000673">
    <property type="protein sequence ID" value="EDK34058.1"/>
    <property type="molecule type" value="Genomic_DNA"/>
</dbReference>
<protein>
    <submittedName>
        <fullName evidence="3">Uncharacterized protein</fullName>
    </submittedName>
</protein>
<name>A5MYW2_CLOK5</name>
<organism evidence="3 4">
    <name type="scientific">Clostridium kluyveri (strain ATCC 8527 / DSM 555 / NBRC 12016 / NCIMB 10680 / K1)</name>
    <dbReference type="NCBI Taxonomy" id="431943"/>
    <lineage>
        <taxon>Bacteria</taxon>
        <taxon>Bacillati</taxon>
        <taxon>Bacillota</taxon>
        <taxon>Clostridia</taxon>
        <taxon>Eubacteriales</taxon>
        <taxon>Clostridiaceae</taxon>
        <taxon>Clostridium</taxon>
    </lineage>
</organism>
<keyword evidence="1" id="KW-0175">Coiled coil</keyword>
<dbReference type="AlphaFoldDB" id="A5MYW2"/>
<dbReference type="Proteomes" id="UP000002411">
    <property type="component" value="Chromosome"/>
</dbReference>
<dbReference type="HOGENOM" id="CLU_656730_0_0_9"/>
<evidence type="ECO:0000256" key="2">
    <source>
        <dbReference type="SAM" id="MobiDB-lite"/>
    </source>
</evidence>